<reference evidence="1" key="1">
    <citation type="submission" date="2023-03" db="EMBL/GenBank/DDBJ databases">
        <title>Andean soil-derived lignocellulolytic bacterial consortium as a source of novel taxa and putative plastic-active enzymes.</title>
        <authorList>
            <person name="Diaz-Garcia L."/>
            <person name="Chuvochina M."/>
            <person name="Feuerriegel G."/>
            <person name="Bunk B."/>
            <person name="Sproer C."/>
            <person name="Streit W.R."/>
            <person name="Rodriguez L.M."/>
            <person name="Overmann J."/>
            <person name="Jimenez D.J."/>
        </authorList>
    </citation>
    <scope>NUCLEOTIDE SEQUENCE</scope>
    <source>
        <strain evidence="1">MAG 4196</strain>
    </source>
</reference>
<dbReference type="Proteomes" id="UP001217476">
    <property type="component" value="Chromosome"/>
</dbReference>
<accession>A0AAJ5VRK2</accession>
<organism evidence="1 2">
    <name type="scientific">Candidatus Devosia phytovorans</name>
    <dbReference type="NCBI Taxonomy" id="3121372"/>
    <lineage>
        <taxon>Bacteria</taxon>
        <taxon>Pseudomonadati</taxon>
        <taxon>Pseudomonadota</taxon>
        <taxon>Alphaproteobacteria</taxon>
        <taxon>Hyphomicrobiales</taxon>
        <taxon>Devosiaceae</taxon>
        <taxon>Devosia</taxon>
    </lineage>
</organism>
<gene>
    <name evidence="1" type="ORF">P0Y65_11810</name>
</gene>
<dbReference type="AlphaFoldDB" id="A0AAJ5VRK2"/>
<protein>
    <submittedName>
        <fullName evidence="1">Uncharacterized protein</fullName>
    </submittedName>
</protein>
<evidence type="ECO:0000313" key="1">
    <source>
        <dbReference type="EMBL" id="WEK02896.1"/>
    </source>
</evidence>
<sequence>MFFPYDATNEIVAHFIGYFELSVEDMRVRLDFSEFAYVPPADDIPGLIAGGVPDLEQKYGLLDSNPDVAYAGPDWAIHGHARPHANAPEVPIERVEAAATPGHLPEAPAFDPDSQAAYLPAEGVAPLSTLAFINQTIILDDNDIVIIGDFEGSVTFVSGSAAAILGFQSDADAIVNALIGEPDFSHYTGIAGFLTDTAARIGSLGEDAALEQASVVQAPSGTYVNGLASSEPAPDLLDHLPAKMVEVMTGEAPEEIAAEEDDSQPVSIVFDDAVQSMQLNAGGNLLVNEIAVVNGGLSTSILAVQGNYHQLDAIIQINAYSDYDTVIGAPDGHLVSAATTQAYNIANFDYETRDSLGKSAETHPGVMPLSWNVTVVAGDLVFVEWMKQFTFQSDQDIHVMSAVGLNTVVTTGENIGFNAISFVDLGKYFDLVIVGGNLYDANIIVQTNILYDNDTIQYLGGGHSGTNNLATQGNLLWNEASIHNIGPAEIQSAMPDHISEAASTLSSGGNDMPGGFGADAVFEGLSALRVLYVAGDIYDMRFLQQTNVLGDADFVALQQARLIGDHPGTNWDINTGANALVNKATIFDYDGMGDTAYVAGEHYSDAILIQANILAAAPQASPGDALVTEVIAFLDHDVPDVLGDDGPFSSNSLSSDGPPADIMQSVLA</sequence>
<name>A0AAJ5VRK2_9HYPH</name>
<dbReference type="EMBL" id="CP119312">
    <property type="protein sequence ID" value="WEK02896.1"/>
    <property type="molecule type" value="Genomic_DNA"/>
</dbReference>
<evidence type="ECO:0000313" key="2">
    <source>
        <dbReference type="Proteomes" id="UP001217476"/>
    </source>
</evidence>
<proteinExistence type="predicted"/>